<evidence type="ECO:0000259" key="1">
    <source>
        <dbReference type="PROSITE" id="PS51819"/>
    </source>
</evidence>
<proteinExistence type="predicted"/>
<dbReference type="PROSITE" id="PS51819">
    <property type="entry name" value="VOC"/>
    <property type="match status" value="1"/>
</dbReference>
<dbReference type="SUPFAM" id="SSF54593">
    <property type="entry name" value="Glyoxalase/Bleomycin resistance protein/Dihydroxybiphenyl dioxygenase"/>
    <property type="match status" value="1"/>
</dbReference>
<dbReference type="Proteomes" id="UP001057580">
    <property type="component" value="Chromosome"/>
</dbReference>
<keyword evidence="3" id="KW-1185">Reference proteome</keyword>
<dbReference type="PANTHER" id="PTHR36437">
    <property type="entry name" value="GLYOXALASE/BLEOMYCIN RESISTANCE PROTEIN/DIOXYGENASE"/>
    <property type="match status" value="1"/>
</dbReference>
<evidence type="ECO:0000313" key="2">
    <source>
        <dbReference type="EMBL" id="UWM55377.1"/>
    </source>
</evidence>
<name>A0A9E7R4C2_9EURY</name>
<reference evidence="2" key="1">
    <citation type="submission" date="2022-09" db="EMBL/GenBank/DDBJ databases">
        <title>Diverse halophilic archaea isolated from saline environments.</title>
        <authorList>
            <person name="Cui H.-L."/>
        </authorList>
    </citation>
    <scope>NUCLEOTIDE SEQUENCE</scope>
    <source>
        <strain evidence="2">ZS-35-S2</strain>
    </source>
</reference>
<evidence type="ECO:0000313" key="3">
    <source>
        <dbReference type="Proteomes" id="UP001057580"/>
    </source>
</evidence>
<dbReference type="Gene3D" id="3.10.180.10">
    <property type="entry name" value="2,3-Dihydroxybiphenyl 1,2-Dioxygenase, domain 1"/>
    <property type="match status" value="1"/>
</dbReference>
<dbReference type="InterPro" id="IPR004360">
    <property type="entry name" value="Glyas_Fos-R_dOase_dom"/>
</dbReference>
<gene>
    <name evidence="2" type="ORF">N0B31_03615</name>
</gene>
<dbReference type="InterPro" id="IPR037523">
    <property type="entry name" value="VOC_core"/>
</dbReference>
<dbReference type="GeneID" id="74941479"/>
<dbReference type="PANTHER" id="PTHR36437:SF2">
    <property type="entry name" value="GLYOXALASE_BLEOMYCIN RESISTANCE PROTEIN_DIOXYGENASE"/>
    <property type="match status" value="1"/>
</dbReference>
<dbReference type="InterPro" id="IPR029068">
    <property type="entry name" value="Glyas_Bleomycin-R_OHBP_Dase"/>
</dbReference>
<accession>A0A9E7R4C2</accession>
<organism evidence="2 3">
    <name type="scientific">Salinirubellus salinus</name>
    <dbReference type="NCBI Taxonomy" id="1364945"/>
    <lineage>
        <taxon>Archaea</taxon>
        <taxon>Methanobacteriati</taxon>
        <taxon>Methanobacteriota</taxon>
        <taxon>Stenosarchaea group</taxon>
        <taxon>Halobacteria</taxon>
        <taxon>Halobacteriales</taxon>
        <taxon>Natronomonadaceae</taxon>
        <taxon>Salinirubellus</taxon>
    </lineage>
</organism>
<dbReference type="EMBL" id="CP104003">
    <property type="protein sequence ID" value="UWM55377.1"/>
    <property type="molecule type" value="Genomic_DNA"/>
</dbReference>
<dbReference type="RefSeq" id="WP_260594477.1">
    <property type="nucleotide sequence ID" value="NZ_CP104003.1"/>
</dbReference>
<feature type="domain" description="VOC" evidence="1">
    <location>
        <begin position="4"/>
        <end position="131"/>
    </location>
</feature>
<dbReference type="KEGG" id="ssai:N0B31_03615"/>
<sequence>MLTDITHVTILVEDQDEALEFYTETLGLVVRDDDEFEMEGEAGRWLTVSPPGEEFPQLALVEADNEAKRERVGSQVGGHVNLVFQTDDFDAEYERLLDAGVTFHGEPMENPWGTEITFEDPYGNVHDLMEAA</sequence>
<dbReference type="Pfam" id="PF00903">
    <property type="entry name" value="Glyoxalase"/>
    <property type="match status" value="1"/>
</dbReference>
<dbReference type="AlphaFoldDB" id="A0A9E7R4C2"/>
<protein>
    <submittedName>
        <fullName evidence="2">VOC family protein</fullName>
    </submittedName>
</protein>